<name>A0A4Y3HSR3_9VIBR</name>
<comment type="caution">
    <text evidence="1">The sequence shown here is derived from an EMBL/GenBank/DDBJ whole genome shotgun (WGS) entry which is preliminary data.</text>
</comment>
<sequence>MTRNSQLIEKLINWHKQIHPDYCGSNTPSADSKSQLDDLVFHILKPLEEQFNEVIISYGFNSSELNRYVQRVNPRDTGPREDQHAASELNLAGNRICIRDGAACDLWVKGFEHKMHLVAKFITEHLPFDRLYYYGNDRPIHISFGPEHSRYIQYRRTRTDGKRVLGKVIKLAEASDYFASLD</sequence>
<dbReference type="RefSeq" id="WP_141344421.1">
    <property type="nucleotide sequence ID" value="NZ_BJLF01000003.1"/>
</dbReference>
<dbReference type="Gene3D" id="3.30.1380.10">
    <property type="match status" value="1"/>
</dbReference>
<dbReference type="SUPFAM" id="SSF55166">
    <property type="entry name" value="Hedgehog/DD-peptidase"/>
    <property type="match status" value="1"/>
</dbReference>
<keyword evidence="2" id="KW-1185">Reference proteome</keyword>
<proteinExistence type="predicted"/>
<reference evidence="1 2" key="1">
    <citation type="submission" date="2019-06" db="EMBL/GenBank/DDBJ databases">
        <title>Whole genome shotgun sequence of Vibrio inusitatus NBRC 102082.</title>
        <authorList>
            <person name="Hosoyama A."/>
            <person name="Uohara A."/>
            <person name="Ohji S."/>
            <person name="Ichikawa N."/>
        </authorList>
    </citation>
    <scope>NUCLEOTIDE SEQUENCE [LARGE SCALE GENOMIC DNA]</scope>
    <source>
        <strain evidence="1 2">NBRC 102082</strain>
    </source>
</reference>
<evidence type="ECO:0000313" key="1">
    <source>
        <dbReference type="EMBL" id="GEA50055.1"/>
    </source>
</evidence>
<dbReference type="OrthoDB" id="450621at2"/>
<protein>
    <recommendedName>
        <fullName evidence="3">Peptidase M15A C-terminal domain-containing protein</fullName>
    </recommendedName>
</protein>
<gene>
    <name evidence="1" type="ORF">VIN01S_08590</name>
</gene>
<evidence type="ECO:0000313" key="2">
    <source>
        <dbReference type="Proteomes" id="UP000318717"/>
    </source>
</evidence>
<accession>A0A4Y3HSR3</accession>
<dbReference type="Proteomes" id="UP000318717">
    <property type="component" value="Unassembled WGS sequence"/>
</dbReference>
<dbReference type="EMBL" id="BJLF01000003">
    <property type="protein sequence ID" value="GEA50055.1"/>
    <property type="molecule type" value="Genomic_DNA"/>
</dbReference>
<evidence type="ECO:0008006" key="3">
    <source>
        <dbReference type="Google" id="ProtNLM"/>
    </source>
</evidence>
<organism evidence="1 2">
    <name type="scientific">Vibrio inusitatus NBRC 102082</name>
    <dbReference type="NCBI Taxonomy" id="1219070"/>
    <lineage>
        <taxon>Bacteria</taxon>
        <taxon>Pseudomonadati</taxon>
        <taxon>Pseudomonadota</taxon>
        <taxon>Gammaproteobacteria</taxon>
        <taxon>Vibrionales</taxon>
        <taxon>Vibrionaceae</taxon>
        <taxon>Vibrio</taxon>
    </lineage>
</organism>
<dbReference type="InterPro" id="IPR009045">
    <property type="entry name" value="Zn_M74/Hedgehog-like"/>
</dbReference>
<dbReference type="AlphaFoldDB" id="A0A4Y3HSR3"/>